<feature type="transmembrane region" description="Helical" evidence="6">
    <location>
        <begin position="27"/>
        <end position="46"/>
    </location>
</feature>
<organism evidence="8 9">
    <name type="scientific">Paracoccus sanguinis</name>
    <dbReference type="NCBI Taxonomy" id="1545044"/>
    <lineage>
        <taxon>Bacteria</taxon>
        <taxon>Pseudomonadati</taxon>
        <taxon>Pseudomonadota</taxon>
        <taxon>Alphaproteobacteria</taxon>
        <taxon>Rhodobacterales</taxon>
        <taxon>Paracoccaceae</taxon>
        <taxon>Paracoccus</taxon>
    </lineage>
</organism>
<keyword evidence="9" id="KW-1185">Reference proteome</keyword>
<dbReference type="SUPFAM" id="SSF81342">
    <property type="entry name" value="Transmembrane di-heme cytochromes"/>
    <property type="match status" value="1"/>
</dbReference>
<evidence type="ECO:0000256" key="4">
    <source>
        <dbReference type="ARBA" id="ARBA00022989"/>
    </source>
</evidence>
<keyword evidence="5 6" id="KW-0472">Membrane</keyword>
<dbReference type="STRING" id="1545044.SAMN05444276_1011131"/>
<evidence type="ECO:0000256" key="3">
    <source>
        <dbReference type="ARBA" id="ARBA00022692"/>
    </source>
</evidence>
<dbReference type="GO" id="GO:0022904">
    <property type="term" value="P:respiratory electron transport chain"/>
    <property type="evidence" value="ECO:0007669"/>
    <property type="project" value="InterPro"/>
</dbReference>
<dbReference type="AlphaFoldDB" id="A0A1H2TZI9"/>
<dbReference type="Pfam" id="PF01292">
    <property type="entry name" value="Ni_hydr_CYTB"/>
    <property type="match status" value="1"/>
</dbReference>
<evidence type="ECO:0000313" key="9">
    <source>
        <dbReference type="Proteomes" id="UP000182944"/>
    </source>
</evidence>
<evidence type="ECO:0000256" key="2">
    <source>
        <dbReference type="ARBA" id="ARBA00022475"/>
    </source>
</evidence>
<dbReference type="GO" id="GO:0009055">
    <property type="term" value="F:electron transfer activity"/>
    <property type="evidence" value="ECO:0007669"/>
    <property type="project" value="InterPro"/>
</dbReference>
<dbReference type="GO" id="GO:0005886">
    <property type="term" value="C:plasma membrane"/>
    <property type="evidence" value="ECO:0007669"/>
    <property type="project" value="UniProtKB-SubCell"/>
</dbReference>
<feature type="domain" description="Cytochrome b561 bacterial/Ni-hydrogenase" evidence="7">
    <location>
        <begin position="24"/>
        <end position="199"/>
    </location>
</feature>
<dbReference type="RefSeq" id="WP_052174811.1">
    <property type="nucleotide sequence ID" value="NZ_FNNA01000001.1"/>
</dbReference>
<feature type="transmembrane region" description="Helical" evidence="6">
    <location>
        <begin position="58"/>
        <end position="76"/>
    </location>
</feature>
<dbReference type="Proteomes" id="UP000182944">
    <property type="component" value="Unassembled WGS sequence"/>
</dbReference>
<dbReference type="InterPro" id="IPR011577">
    <property type="entry name" value="Cyt_b561_bac/Ni-Hgenase"/>
</dbReference>
<evidence type="ECO:0000256" key="5">
    <source>
        <dbReference type="ARBA" id="ARBA00023136"/>
    </source>
</evidence>
<feature type="transmembrane region" description="Helical" evidence="6">
    <location>
        <begin position="114"/>
        <end position="136"/>
    </location>
</feature>
<dbReference type="EMBL" id="FNNA01000001">
    <property type="protein sequence ID" value="SDW49326.1"/>
    <property type="molecule type" value="Genomic_DNA"/>
</dbReference>
<protein>
    <submittedName>
        <fullName evidence="8">Cytochrome b</fullName>
    </submittedName>
</protein>
<evidence type="ECO:0000256" key="6">
    <source>
        <dbReference type="SAM" id="Phobius"/>
    </source>
</evidence>
<dbReference type="InterPro" id="IPR016174">
    <property type="entry name" value="Di-haem_cyt_TM"/>
</dbReference>
<dbReference type="OrthoDB" id="196472at2"/>
<evidence type="ECO:0000259" key="7">
    <source>
        <dbReference type="Pfam" id="PF01292"/>
    </source>
</evidence>
<feature type="transmembrane region" description="Helical" evidence="6">
    <location>
        <begin position="165"/>
        <end position="187"/>
    </location>
</feature>
<name>A0A1H2TZI9_9RHOB</name>
<sequence length="207" mass="23051">MPAAPQPPGRDAPGALPPVRTRIWDPLLRSFHWLLAAAVITTWLLAKVGPAKMTLHFWLGYFILGLLAFRLVWGFVGPPEARFAHFLRGPGAVTRYARHMFSREPSYWPGHNPLGALSVIAMLGLLAAQATSGLFIDADDYINVGPLASSVSSATRKAMLSWHHLGGTLILLLVLLHVGIILFYRFWKGEDLIRPMVNGWKEVRRRD</sequence>
<dbReference type="GO" id="GO:0020037">
    <property type="term" value="F:heme binding"/>
    <property type="evidence" value="ECO:0007669"/>
    <property type="project" value="TreeGrafter"/>
</dbReference>
<keyword evidence="2" id="KW-1003">Cell membrane</keyword>
<keyword evidence="3 6" id="KW-0812">Transmembrane</keyword>
<dbReference type="Gene3D" id="1.20.950.20">
    <property type="entry name" value="Transmembrane di-heme cytochromes, Chain C"/>
    <property type="match status" value="1"/>
</dbReference>
<dbReference type="PANTHER" id="PTHR30485:SF2">
    <property type="entry name" value="BLL0597 PROTEIN"/>
    <property type="match status" value="1"/>
</dbReference>
<proteinExistence type="predicted"/>
<evidence type="ECO:0000256" key="1">
    <source>
        <dbReference type="ARBA" id="ARBA00004651"/>
    </source>
</evidence>
<dbReference type="PANTHER" id="PTHR30485">
    <property type="entry name" value="NI/FE-HYDROGENASE 1 B-TYPE CYTOCHROME SUBUNIT"/>
    <property type="match status" value="1"/>
</dbReference>
<dbReference type="InterPro" id="IPR051542">
    <property type="entry name" value="Hydrogenase_cytochrome"/>
</dbReference>
<comment type="subcellular location">
    <subcellularLocation>
        <location evidence="1">Cell membrane</location>
        <topology evidence="1">Multi-pass membrane protein</topology>
    </subcellularLocation>
</comment>
<gene>
    <name evidence="8" type="ORF">SAMN05444276_1011131</name>
</gene>
<keyword evidence="4 6" id="KW-1133">Transmembrane helix</keyword>
<evidence type="ECO:0000313" key="8">
    <source>
        <dbReference type="EMBL" id="SDW49326.1"/>
    </source>
</evidence>
<accession>A0A1H2TZI9</accession>
<reference evidence="9" key="1">
    <citation type="submission" date="2016-10" db="EMBL/GenBank/DDBJ databases">
        <authorList>
            <person name="Varghese N."/>
            <person name="Submissions S."/>
        </authorList>
    </citation>
    <scope>NUCLEOTIDE SEQUENCE [LARGE SCALE GENOMIC DNA]</scope>
    <source>
        <strain evidence="9">DSM 29303</strain>
    </source>
</reference>